<dbReference type="InterPro" id="IPR032567">
    <property type="entry name" value="RTL1-rel"/>
</dbReference>
<evidence type="ECO:0000256" key="1">
    <source>
        <dbReference type="SAM" id="MobiDB-lite"/>
    </source>
</evidence>
<keyword evidence="4" id="KW-1185">Reference proteome</keyword>
<dbReference type="Pfam" id="PF19259">
    <property type="entry name" value="Ty3_capsid"/>
    <property type="match status" value="1"/>
</dbReference>
<accession>A0A3Q2G680</accession>
<feature type="compositionally biased region" description="Low complexity" evidence="1">
    <location>
        <begin position="254"/>
        <end position="274"/>
    </location>
</feature>
<dbReference type="OMA" id="GHFIAHC"/>
<reference evidence="3" key="1">
    <citation type="submission" date="2025-08" db="UniProtKB">
        <authorList>
            <consortium name="Ensembl"/>
        </authorList>
    </citation>
    <scope>IDENTIFICATION</scope>
</reference>
<sequence>MTEHCGQTLSPAGHLRRRLAEQDAQIQGHAQTLCELHTQIELQNQMLQTYAGYMDSANTASAAQPFPGPVPPPRSPAVTSAPEFRPSLPEKFSGNMKDCKGFLFQCRLIFENSPGSFPTDQKKITFILSQLTGRALEWAEARFASEDSFRCDFPDFVSEFYQVFNQKSDQTIDSRALLNLRQGNSSVADFSINFRVKAAASRWNQCALKSAYFKALNDNIKDELATLDEPATLEDLIRLTIRLDNRIRARNSSRQRSQSFSVSAPASNNASVFSGPTEPVSKPRSKTQSLSMPVQVGHTRLTPEERLRRFRGKLCIYCGETGHFINFVKLFIRLSCLSIFKTPASKLPSIGFVIIRVHN</sequence>
<dbReference type="AlphaFoldDB" id="A0A3Q2G680"/>
<evidence type="ECO:0000259" key="2">
    <source>
        <dbReference type="Pfam" id="PF19259"/>
    </source>
</evidence>
<organism evidence="3 4">
    <name type="scientific">Cyprinodon variegatus</name>
    <name type="common">Sheepshead minnow</name>
    <dbReference type="NCBI Taxonomy" id="28743"/>
    <lineage>
        <taxon>Eukaryota</taxon>
        <taxon>Metazoa</taxon>
        <taxon>Chordata</taxon>
        <taxon>Craniata</taxon>
        <taxon>Vertebrata</taxon>
        <taxon>Euteleostomi</taxon>
        <taxon>Actinopterygii</taxon>
        <taxon>Neopterygii</taxon>
        <taxon>Teleostei</taxon>
        <taxon>Neoteleostei</taxon>
        <taxon>Acanthomorphata</taxon>
        <taxon>Ovalentaria</taxon>
        <taxon>Atherinomorphae</taxon>
        <taxon>Cyprinodontiformes</taxon>
        <taxon>Cyprinodontidae</taxon>
        <taxon>Cyprinodon</taxon>
    </lineage>
</organism>
<feature type="domain" description="Ty3 transposon capsid-like protein" evidence="2">
    <location>
        <begin position="82"/>
        <end position="263"/>
    </location>
</feature>
<dbReference type="Ensembl" id="ENSCVAT00000027854.1">
    <property type="protein sequence ID" value="ENSCVAP00000018810.1"/>
    <property type="gene ID" value="ENSCVAG00000022115.1"/>
</dbReference>
<dbReference type="PANTHER" id="PTHR15503">
    <property type="entry name" value="LDOC1 RELATED"/>
    <property type="match status" value="1"/>
</dbReference>
<dbReference type="PANTHER" id="PTHR15503:SF36">
    <property type="entry name" value="RETROTRANSPOSON GAG-LIKE PROTEIN 5"/>
    <property type="match status" value="1"/>
</dbReference>
<feature type="compositionally biased region" description="Pro residues" evidence="1">
    <location>
        <begin position="66"/>
        <end position="75"/>
    </location>
</feature>
<reference evidence="3" key="2">
    <citation type="submission" date="2025-09" db="UniProtKB">
        <authorList>
            <consortium name="Ensembl"/>
        </authorList>
    </citation>
    <scope>IDENTIFICATION</scope>
</reference>
<dbReference type="GeneTree" id="ENSGT00950000183173"/>
<dbReference type="InterPro" id="IPR045358">
    <property type="entry name" value="Ty3_capsid"/>
</dbReference>
<feature type="region of interest" description="Disordered" evidence="1">
    <location>
        <begin position="62"/>
        <end position="84"/>
    </location>
</feature>
<protein>
    <recommendedName>
        <fullName evidence="2">Ty3 transposon capsid-like protein domain-containing protein</fullName>
    </recommendedName>
</protein>
<proteinExistence type="predicted"/>
<evidence type="ECO:0000313" key="4">
    <source>
        <dbReference type="Proteomes" id="UP000265020"/>
    </source>
</evidence>
<dbReference type="Proteomes" id="UP000265020">
    <property type="component" value="Unassembled WGS sequence"/>
</dbReference>
<evidence type="ECO:0000313" key="3">
    <source>
        <dbReference type="Ensembl" id="ENSCVAP00000018810.1"/>
    </source>
</evidence>
<feature type="region of interest" description="Disordered" evidence="1">
    <location>
        <begin position="254"/>
        <end position="295"/>
    </location>
</feature>
<name>A0A3Q2G680_CYPVA</name>